<organism evidence="4 5">
    <name type="scientific">Filimonas lacunae</name>
    <dbReference type="NCBI Taxonomy" id="477680"/>
    <lineage>
        <taxon>Bacteria</taxon>
        <taxon>Pseudomonadati</taxon>
        <taxon>Bacteroidota</taxon>
        <taxon>Chitinophagia</taxon>
        <taxon>Chitinophagales</taxon>
        <taxon>Chitinophagaceae</taxon>
        <taxon>Filimonas</taxon>
    </lineage>
</organism>
<evidence type="ECO:0000259" key="3">
    <source>
        <dbReference type="Pfam" id="PF05569"/>
    </source>
</evidence>
<keyword evidence="4" id="KW-0675">Receptor</keyword>
<dbReference type="RefSeq" id="WP_076381197.1">
    <property type="nucleotide sequence ID" value="NZ_AP017422.1"/>
</dbReference>
<keyword evidence="1 2" id="KW-0472">Membrane</keyword>
<dbReference type="STRING" id="477680.SAMN05421788_108172"/>
<keyword evidence="1" id="KW-0813">Transport</keyword>
<dbReference type="OrthoDB" id="9814002at2"/>
<accession>A0A173MDS6</accession>
<comment type="subcellular location">
    <subcellularLocation>
        <location evidence="1">Cell outer membrane</location>
        <topology evidence="1">Multi-pass membrane protein</topology>
    </subcellularLocation>
</comment>
<dbReference type="Gene3D" id="2.170.130.10">
    <property type="entry name" value="TonB-dependent receptor, plug domain"/>
    <property type="match status" value="1"/>
</dbReference>
<dbReference type="SUPFAM" id="SSF56935">
    <property type="entry name" value="Porins"/>
    <property type="match status" value="1"/>
</dbReference>
<evidence type="ECO:0000313" key="4">
    <source>
        <dbReference type="EMBL" id="SIT28923.1"/>
    </source>
</evidence>
<name>A0A173MDS6_9BACT</name>
<dbReference type="PANTHER" id="PTHR34978">
    <property type="entry name" value="POSSIBLE SENSOR-TRANSDUCER PROTEIN BLAR"/>
    <property type="match status" value="1"/>
</dbReference>
<dbReference type="GO" id="GO:0009279">
    <property type="term" value="C:cell outer membrane"/>
    <property type="evidence" value="ECO:0007669"/>
    <property type="project" value="UniProtKB-SubCell"/>
</dbReference>
<dbReference type="Pfam" id="PF05569">
    <property type="entry name" value="Peptidase_M56"/>
    <property type="match status" value="1"/>
</dbReference>
<keyword evidence="1" id="KW-0998">Cell outer membrane</keyword>
<keyword evidence="1 2" id="KW-0812">Transmembrane</keyword>
<comment type="similarity">
    <text evidence="1">Belongs to the TonB-dependent receptor family.</text>
</comment>
<proteinExistence type="inferred from homology"/>
<feature type="transmembrane region" description="Helical" evidence="2">
    <location>
        <begin position="37"/>
        <end position="58"/>
    </location>
</feature>
<feature type="transmembrane region" description="Helical" evidence="2">
    <location>
        <begin position="6"/>
        <end position="25"/>
    </location>
</feature>
<dbReference type="InterPro" id="IPR039426">
    <property type="entry name" value="TonB-dep_rcpt-like"/>
</dbReference>
<keyword evidence="1" id="KW-1134">Transmembrane beta strand</keyword>
<dbReference type="KEGG" id="fln:FLA_1692"/>
<feature type="transmembrane region" description="Helical" evidence="2">
    <location>
        <begin position="85"/>
        <end position="108"/>
    </location>
</feature>
<reference evidence="5" key="1">
    <citation type="submission" date="2017-01" db="EMBL/GenBank/DDBJ databases">
        <authorList>
            <person name="Varghese N."/>
            <person name="Submissions S."/>
        </authorList>
    </citation>
    <scope>NUCLEOTIDE SEQUENCE [LARGE SCALE GENOMIC DNA]</scope>
    <source>
        <strain evidence="5">DSM 21054</strain>
    </source>
</reference>
<evidence type="ECO:0000256" key="1">
    <source>
        <dbReference type="PROSITE-ProRule" id="PRU01360"/>
    </source>
</evidence>
<dbReference type="EMBL" id="FTOR01000008">
    <property type="protein sequence ID" value="SIT28923.1"/>
    <property type="molecule type" value="Genomic_DNA"/>
</dbReference>
<feature type="transmembrane region" description="Helical" evidence="2">
    <location>
        <begin position="269"/>
        <end position="286"/>
    </location>
</feature>
<sequence length="463" mass="53228">MQALFTYLLKVIACSGLLLGYYWLALRNKQFHQYNRFYLLFSVIASISLPLIQMEWFVQSSNATAVKWMQIIYIGNIPAPPARTINWWLVIQVTLATISLLLLLIQAMRIRQLFRLKNRFRHTLIQQKFVLIHTDLPQAPFSFFNWLFWRNDLDMDNNTGRKIWRHELTHIQEKHTWDKLLMQLVLCFYWMNPFFWILQKELHMVHEFIADAKAIQDKDASAFAAMLLQATYAKFPFAPAQPFFYSPIKRRLTMFTTSKQPRYSYMRRLMVLPVTGIVLLLFAFRVKAQEQNSAVKKEKNVSMVLESKTITIDETNATTAFLADRIRIKQKPKEGWGSDADSTAFKFYGEVYVVKRSKEPIDTSDKSYINHIISDAEGKVTGYASHDSASVSANKVHVKTKAVSTPPLYMIDGEEVAWEAVNALAPEAIQSVDVFKGTAATAKYGSKGANGVVEIHTKAAQKQ</sequence>
<keyword evidence="2" id="KW-1133">Transmembrane helix</keyword>
<dbReference type="InterPro" id="IPR037066">
    <property type="entry name" value="Plug_dom_sf"/>
</dbReference>
<evidence type="ECO:0000256" key="2">
    <source>
        <dbReference type="SAM" id="Phobius"/>
    </source>
</evidence>
<protein>
    <submittedName>
        <fullName evidence="4">TonB-dependent outer membrane receptor, SusC/RagA subfamily, signature region</fullName>
    </submittedName>
</protein>
<dbReference type="InterPro" id="IPR052173">
    <property type="entry name" value="Beta-lactam_resp_regulator"/>
</dbReference>
<keyword evidence="5" id="KW-1185">Reference proteome</keyword>
<dbReference type="Proteomes" id="UP000186917">
    <property type="component" value="Unassembled WGS sequence"/>
</dbReference>
<evidence type="ECO:0000313" key="5">
    <source>
        <dbReference type="Proteomes" id="UP000186917"/>
    </source>
</evidence>
<feature type="transmembrane region" description="Helical" evidence="2">
    <location>
        <begin position="180"/>
        <end position="198"/>
    </location>
</feature>
<gene>
    <name evidence="4" type="ORF">SAMN05421788_108172</name>
</gene>
<dbReference type="PANTHER" id="PTHR34978:SF3">
    <property type="entry name" value="SLR0241 PROTEIN"/>
    <property type="match status" value="1"/>
</dbReference>
<dbReference type="InterPro" id="IPR008756">
    <property type="entry name" value="Peptidase_M56"/>
</dbReference>
<dbReference type="PROSITE" id="PS52016">
    <property type="entry name" value="TONB_DEPENDENT_REC_3"/>
    <property type="match status" value="1"/>
</dbReference>
<dbReference type="AlphaFoldDB" id="A0A173MDS6"/>
<feature type="domain" description="Peptidase M56" evidence="3">
    <location>
        <begin position="161"/>
        <end position="254"/>
    </location>
</feature>